<keyword evidence="12" id="KW-1185">Reference proteome</keyword>
<evidence type="ECO:0000256" key="2">
    <source>
        <dbReference type="ARBA" id="ARBA00022723"/>
    </source>
</evidence>
<evidence type="ECO:0000256" key="4">
    <source>
        <dbReference type="ARBA" id="ARBA00022771"/>
    </source>
</evidence>
<dbReference type="GO" id="GO:1990904">
    <property type="term" value="C:ribonucleoprotein complex"/>
    <property type="evidence" value="ECO:0007669"/>
    <property type="project" value="UniProtKB-KW"/>
</dbReference>
<evidence type="ECO:0000256" key="5">
    <source>
        <dbReference type="ARBA" id="ARBA00022833"/>
    </source>
</evidence>
<organism evidence="11 12">
    <name type="scientific">Methanothermobacter tenebrarum</name>
    <dbReference type="NCBI Taxonomy" id="680118"/>
    <lineage>
        <taxon>Archaea</taxon>
        <taxon>Methanobacteriati</taxon>
        <taxon>Methanobacteriota</taxon>
        <taxon>Methanomada group</taxon>
        <taxon>Methanobacteria</taxon>
        <taxon>Methanobacteriales</taxon>
        <taxon>Methanobacteriaceae</taxon>
        <taxon>Methanothermobacter</taxon>
    </lineage>
</organism>
<keyword evidence="5 9" id="KW-0862">Zinc</keyword>
<sequence>MRTCSFCNQEIEPGTGKMFVKRDGTVYFFCSSKCEKNMLKLKRVPRKTKWVTKKK</sequence>
<dbReference type="InterPro" id="IPR056366">
    <property type="entry name" value="Ribosomal_eL24"/>
</dbReference>
<keyword evidence="2 9" id="KW-0479">Metal-binding</keyword>
<proteinExistence type="inferred from homology"/>
<feature type="binding site" evidence="9">
    <location>
        <position position="7"/>
    </location>
    <ligand>
        <name>Zn(2+)</name>
        <dbReference type="ChEBI" id="CHEBI:29105"/>
    </ligand>
</feature>
<feature type="binding site" evidence="9">
    <location>
        <position position="30"/>
    </location>
    <ligand>
        <name>Zn(2+)</name>
        <dbReference type="ChEBI" id="CHEBI:29105"/>
    </ligand>
</feature>
<keyword evidence="3 9" id="KW-0699">rRNA-binding</keyword>
<dbReference type="CDD" id="cd00472">
    <property type="entry name" value="Ribosomal_L24e_L24"/>
    <property type="match status" value="1"/>
</dbReference>
<dbReference type="SUPFAM" id="SSF57716">
    <property type="entry name" value="Glucocorticoid receptor-like (DNA-binding domain)"/>
    <property type="match status" value="1"/>
</dbReference>
<feature type="binding site" evidence="9">
    <location>
        <position position="4"/>
    </location>
    <ligand>
        <name>Zn(2+)</name>
        <dbReference type="ChEBI" id="CHEBI:29105"/>
    </ligand>
</feature>
<evidence type="ECO:0000256" key="9">
    <source>
        <dbReference type="HAMAP-Rule" id="MF_00773"/>
    </source>
</evidence>
<dbReference type="OrthoDB" id="55506at2157"/>
<dbReference type="InterPro" id="IPR000988">
    <property type="entry name" value="Ribosomal_eL24-rel_N"/>
</dbReference>
<evidence type="ECO:0000256" key="7">
    <source>
        <dbReference type="ARBA" id="ARBA00022980"/>
    </source>
</evidence>
<keyword evidence="8 9" id="KW-0687">Ribonucleoprotein</keyword>
<dbReference type="AlphaFoldDB" id="A0A328PC39"/>
<dbReference type="GO" id="GO:0003735">
    <property type="term" value="F:structural constituent of ribosome"/>
    <property type="evidence" value="ECO:0007669"/>
    <property type="project" value="InterPro"/>
</dbReference>
<dbReference type="Proteomes" id="UP000249782">
    <property type="component" value="Unassembled WGS sequence"/>
</dbReference>
<dbReference type="SMART" id="SM00746">
    <property type="entry name" value="TRASH"/>
    <property type="match status" value="1"/>
</dbReference>
<reference evidence="11 12" key="1">
    <citation type="submission" date="2018-06" db="EMBL/GenBank/DDBJ databases">
        <title>Draft genome sequence of hyperthermophilic methanogen Methanothermobacter tenebrarum sp. MCM-B 1447.</title>
        <authorList>
            <person name="Pore S.D."/>
            <person name="Dagar S."/>
            <person name="Dhakephalkar P.K."/>
        </authorList>
    </citation>
    <scope>NUCLEOTIDE SEQUENCE [LARGE SCALE GENOMIC DNA]</scope>
    <source>
        <strain evidence="11 12">MCM B 1447</strain>
    </source>
</reference>
<comment type="subunit">
    <text evidence="9">Part of the 50S ribosomal subunit. Forms a cluster with proteins L3 and L14.</text>
</comment>
<evidence type="ECO:0000313" key="11">
    <source>
        <dbReference type="EMBL" id="RAO78743.1"/>
    </source>
</evidence>
<protein>
    <recommendedName>
        <fullName evidence="9">Large ribosomal subunit protein eL24</fullName>
    </recommendedName>
</protein>
<comment type="similarity">
    <text evidence="1 9">Belongs to the eukaryotic ribosomal protein eL24 family.</text>
</comment>
<dbReference type="GO" id="GO:0019843">
    <property type="term" value="F:rRNA binding"/>
    <property type="evidence" value="ECO:0007669"/>
    <property type="project" value="UniProtKB-UniRule"/>
</dbReference>
<feature type="domain" description="TRASH" evidence="10">
    <location>
        <begin position="4"/>
        <end position="42"/>
    </location>
</feature>
<dbReference type="PANTHER" id="PTHR10792">
    <property type="entry name" value="60S RIBOSOMAL PROTEIN L24"/>
    <property type="match status" value="1"/>
</dbReference>
<dbReference type="HAMAP" id="MF_00773">
    <property type="entry name" value="Ribosomal_eL24"/>
    <property type="match status" value="1"/>
</dbReference>
<evidence type="ECO:0000256" key="8">
    <source>
        <dbReference type="ARBA" id="ARBA00023274"/>
    </source>
</evidence>
<evidence type="ECO:0000313" key="12">
    <source>
        <dbReference type="Proteomes" id="UP000249782"/>
    </source>
</evidence>
<dbReference type="EMBL" id="QLOE01000008">
    <property type="protein sequence ID" value="RAO78743.1"/>
    <property type="molecule type" value="Genomic_DNA"/>
</dbReference>
<feature type="binding site" evidence="9">
    <location>
        <position position="34"/>
    </location>
    <ligand>
        <name>Zn(2+)</name>
        <dbReference type="ChEBI" id="CHEBI:29105"/>
    </ligand>
</feature>
<dbReference type="Pfam" id="PF01246">
    <property type="entry name" value="Ribosomal_L24e"/>
    <property type="match status" value="1"/>
</dbReference>
<evidence type="ECO:0000256" key="3">
    <source>
        <dbReference type="ARBA" id="ARBA00022730"/>
    </source>
</evidence>
<feature type="zinc finger region" description="C4-type" evidence="9">
    <location>
        <begin position="4"/>
        <end position="34"/>
    </location>
</feature>
<dbReference type="NCBIfam" id="NF034186">
    <property type="entry name" value="PRK14891.1-1"/>
    <property type="match status" value="1"/>
</dbReference>
<dbReference type="GO" id="GO:0005840">
    <property type="term" value="C:ribosome"/>
    <property type="evidence" value="ECO:0007669"/>
    <property type="project" value="UniProtKB-KW"/>
</dbReference>
<keyword evidence="6 9" id="KW-0694">RNA-binding</keyword>
<dbReference type="InterPro" id="IPR038630">
    <property type="entry name" value="L24e/L24_sf"/>
</dbReference>
<dbReference type="GO" id="GO:0008270">
    <property type="term" value="F:zinc ion binding"/>
    <property type="evidence" value="ECO:0007669"/>
    <property type="project" value="UniProtKB-UniRule"/>
</dbReference>
<dbReference type="GO" id="GO:0006412">
    <property type="term" value="P:translation"/>
    <property type="evidence" value="ECO:0007669"/>
    <property type="project" value="UniProtKB-UniRule"/>
</dbReference>
<comment type="cofactor">
    <cofactor evidence="9">
        <name>Zn(2+)</name>
        <dbReference type="ChEBI" id="CHEBI:29105"/>
    </cofactor>
    <text evidence="9">Binds 1 zinc ion per subunit.</text>
</comment>
<evidence type="ECO:0000259" key="10">
    <source>
        <dbReference type="SMART" id="SM00746"/>
    </source>
</evidence>
<evidence type="ECO:0000256" key="6">
    <source>
        <dbReference type="ARBA" id="ARBA00022884"/>
    </source>
</evidence>
<dbReference type="PANTHER" id="PTHR10792:SF1">
    <property type="entry name" value="RIBOSOMAL PROTEIN L24"/>
    <property type="match status" value="1"/>
</dbReference>
<dbReference type="RefSeq" id="WP_112094260.1">
    <property type="nucleotide sequence ID" value="NZ_QLOE01000008.1"/>
</dbReference>
<dbReference type="InterPro" id="IPR055345">
    <property type="entry name" value="Ribosomal_eL24-rel_arc"/>
</dbReference>
<name>A0A328PC39_9EURY</name>
<comment type="caution">
    <text evidence="11">The sequence shown here is derived from an EMBL/GenBank/DDBJ whole genome shotgun (WGS) entry which is preliminary data.</text>
</comment>
<accession>A0A328PC39</accession>
<evidence type="ECO:0000256" key="1">
    <source>
        <dbReference type="ARBA" id="ARBA00005647"/>
    </source>
</evidence>
<gene>
    <name evidence="9" type="primary">rpl24e</name>
    <name evidence="11" type="ORF">DPC56_06455</name>
</gene>
<keyword evidence="7 9" id="KW-0689">Ribosomal protein</keyword>
<comment type="function">
    <text evidence="9">Binds to the 23S rRNA.</text>
</comment>
<keyword evidence="4 9" id="KW-0863">Zinc-finger</keyword>
<dbReference type="Gene3D" id="2.30.170.20">
    <property type="entry name" value="Ribosomal protein L24e"/>
    <property type="match status" value="1"/>
</dbReference>
<dbReference type="InterPro" id="IPR011017">
    <property type="entry name" value="TRASH_dom"/>
</dbReference>